<gene>
    <name evidence="1" type="ORF">J42TS3_49890</name>
</gene>
<reference evidence="1 2" key="1">
    <citation type="submission" date="2021-03" db="EMBL/GenBank/DDBJ databases">
        <title>Antimicrobial resistance genes in bacteria isolated from Japanese honey, and their potential for conferring macrolide and lincosamide resistance in the American foulbrood pathogen Paenibacillus larvae.</title>
        <authorList>
            <person name="Okamoto M."/>
            <person name="Kumagai M."/>
            <person name="Kanamori H."/>
            <person name="Takamatsu D."/>
        </authorList>
    </citation>
    <scope>NUCLEOTIDE SEQUENCE [LARGE SCALE GENOMIC DNA]</scope>
    <source>
        <strain evidence="1 2">J42TS3</strain>
    </source>
</reference>
<dbReference type="Proteomes" id="UP000679992">
    <property type="component" value="Unassembled WGS sequence"/>
</dbReference>
<organism evidence="1 2">
    <name type="scientific">Paenibacillus vini</name>
    <dbReference type="NCBI Taxonomy" id="1476024"/>
    <lineage>
        <taxon>Bacteria</taxon>
        <taxon>Bacillati</taxon>
        <taxon>Bacillota</taxon>
        <taxon>Bacilli</taxon>
        <taxon>Bacillales</taxon>
        <taxon>Paenibacillaceae</taxon>
        <taxon>Paenibacillus</taxon>
    </lineage>
</organism>
<evidence type="ECO:0000313" key="1">
    <source>
        <dbReference type="EMBL" id="GIP55954.1"/>
    </source>
</evidence>
<sequence>MTEQENKVLNLVRARLRLQNEELNPLIESYIPEIGWRIKNYCQISNIPEGLEFVWASMVIDVLKAEHSTIKEIGSTIDKSDKSIKIGDTSISPAKSSASNPKTVIDGIVLNYAVDLNRYRRLVW</sequence>
<protein>
    <submittedName>
        <fullName evidence="1">Phage protein</fullName>
    </submittedName>
</protein>
<proteinExistence type="predicted"/>
<dbReference type="EMBL" id="BOSL01000026">
    <property type="protein sequence ID" value="GIP55954.1"/>
    <property type="molecule type" value="Genomic_DNA"/>
</dbReference>
<keyword evidence="2" id="KW-1185">Reference proteome</keyword>
<evidence type="ECO:0000313" key="2">
    <source>
        <dbReference type="Proteomes" id="UP000679992"/>
    </source>
</evidence>
<name>A0ABQ4MIY8_9BACL</name>
<dbReference type="RefSeq" id="WP_213656701.1">
    <property type="nucleotide sequence ID" value="NZ_BOSL01000026.1"/>
</dbReference>
<accession>A0ABQ4MIY8</accession>
<comment type="caution">
    <text evidence="1">The sequence shown here is derived from an EMBL/GenBank/DDBJ whole genome shotgun (WGS) entry which is preliminary data.</text>
</comment>